<keyword evidence="1" id="KW-0969">Cilium</keyword>
<keyword evidence="1" id="KW-0966">Cell projection</keyword>
<name>A0A3S4J3D2_SALET</name>
<reference evidence="1 2" key="1">
    <citation type="submission" date="2018-12" db="EMBL/GenBank/DDBJ databases">
        <authorList>
            <consortium name="Pathogen Informatics"/>
        </authorList>
    </citation>
    <scope>NUCLEOTIDE SEQUENCE [LARGE SCALE GENOMIC DNA]</scope>
    <source>
        <strain evidence="1 2">NCTC8271</strain>
    </source>
</reference>
<organism evidence="1 2">
    <name type="scientific">Salmonella enterica I</name>
    <dbReference type="NCBI Taxonomy" id="59201"/>
    <lineage>
        <taxon>Bacteria</taxon>
        <taxon>Pseudomonadati</taxon>
        <taxon>Pseudomonadota</taxon>
        <taxon>Gammaproteobacteria</taxon>
        <taxon>Enterobacterales</taxon>
        <taxon>Enterobacteriaceae</taxon>
        <taxon>Salmonella</taxon>
    </lineage>
</organism>
<accession>A0A3S4J3D2</accession>
<sequence length="68" mass="7191">MTRLSEILDQMTTVLNDLKTVMDAEQQQLSVGQINGSQLQRITERKKLVAGDAGLSGTTAPSGAECAA</sequence>
<dbReference type="AlphaFoldDB" id="A0A3S4J3D2"/>
<protein>
    <submittedName>
        <fullName evidence="1">Flagella synthesis protein FlgN</fullName>
    </submittedName>
</protein>
<evidence type="ECO:0000313" key="1">
    <source>
        <dbReference type="EMBL" id="VEA36473.1"/>
    </source>
</evidence>
<keyword evidence="1" id="KW-0282">Flagellum</keyword>
<evidence type="ECO:0000313" key="2">
    <source>
        <dbReference type="Proteomes" id="UP000273655"/>
    </source>
</evidence>
<dbReference type="EMBL" id="LR134148">
    <property type="protein sequence ID" value="VEA36473.1"/>
    <property type="molecule type" value="Genomic_DNA"/>
</dbReference>
<proteinExistence type="predicted"/>
<dbReference type="Proteomes" id="UP000273655">
    <property type="component" value="Chromosome 1"/>
</dbReference>
<gene>
    <name evidence="1" type="primary">flgN_2</name>
    <name evidence="1" type="ORF">NCTC8271_02470</name>
</gene>